<dbReference type="Gene3D" id="3.90.830.10">
    <property type="entry name" value="Syntaxin Binding Protein 1, Chain A, domain 2"/>
    <property type="match status" value="1"/>
</dbReference>
<accession>A0ABR2YUE5</accession>
<reference evidence="2 3" key="1">
    <citation type="journal article" date="2024" name="Nat. Commun.">
        <title>Phylogenomics reveals the evolutionary origins of lichenization in chlorophyte algae.</title>
        <authorList>
            <person name="Puginier C."/>
            <person name="Libourel C."/>
            <person name="Otte J."/>
            <person name="Skaloud P."/>
            <person name="Haon M."/>
            <person name="Grisel S."/>
            <person name="Petersen M."/>
            <person name="Berrin J.G."/>
            <person name="Delaux P.M."/>
            <person name="Dal Grande F."/>
            <person name="Keller J."/>
        </authorList>
    </citation>
    <scope>NUCLEOTIDE SEQUENCE [LARGE SCALE GENOMIC DNA]</scope>
    <source>
        <strain evidence="2 3">SAG 216-7</strain>
    </source>
</reference>
<dbReference type="PANTHER" id="PTHR11679">
    <property type="entry name" value="VESICLE PROTEIN SORTING-ASSOCIATED"/>
    <property type="match status" value="1"/>
</dbReference>
<dbReference type="Pfam" id="PF00995">
    <property type="entry name" value="Sec1"/>
    <property type="match status" value="2"/>
</dbReference>
<dbReference type="SUPFAM" id="SSF56815">
    <property type="entry name" value="Sec1/munc18-like (SM) proteins"/>
    <property type="match status" value="1"/>
</dbReference>
<sequence length="571" mass="62388">MAAILPNYNEGPLALGHLREEARRLLIELLDSRRGKKVLVLDPKVSGFLGLLAEVSLLKEHGIEQLLHLSTEPLGDLGVRNVIYLVRASIENAKQIAEQIKETNRVRAAAGFEYAVYFLPRRTIACERIFQEEGVYGDIVAGEFPLGFIPFDYDLLSLELGTAYRELVAEGDRSSLYGVARALTRLQALYGGAAMLKGKGPAAAAVRSLLLRMRQELGPEAPITGGGPIDEIILLDREVDAVTPMCTQLTYEGLVDETMQIKYAVGPQLGQRAKSIQSDYKTSKAAERSLAELKEFASQLKALPNIQRHIGLAEAVNRAIAAPAFRARVSVEQSLLDGHGLDASAESIEEMMCNEEDLFVVLRLMCLLSLTQGGVPKKYYDALRKEVLHSYGHEYMLMLSKLQDAGLLVKHEGGKGNFTALKRAFRLLVDDVDDKNPTDIAYVFSGYAPLSVRLVEAAVKGPGWGVGEEVLRLLPGPSFEVEQTSDDKGLPIEKPAQDRKLTGVSKKRRVVVVVFMGGITFAEIAALRFLGSQPEVNCAFVIATTKLINGTSLLESIVDDSIKTAKEVAVL</sequence>
<evidence type="ECO:0000256" key="1">
    <source>
        <dbReference type="ARBA" id="ARBA00009884"/>
    </source>
</evidence>
<dbReference type="Proteomes" id="UP001491310">
    <property type="component" value="Unassembled WGS sequence"/>
</dbReference>
<protein>
    <recommendedName>
        <fullName evidence="4">Sec1-like protein</fullName>
    </recommendedName>
</protein>
<dbReference type="InterPro" id="IPR001619">
    <property type="entry name" value="Sec1-like"/>
</dbReference>
<evidence type="ECO:0000313" key="3">
    <source>
        <dbReference type="Proteomes" id="UP001491310"/>
    </source>
</evidence>
<dbReference type="Gene3D" id="3.40.50.1910">
    <property type="match status" value="2"/>
</dbReference>
<dbReference type="InterPro" id="IPR043154">
    <property type="entry name" value="Sec-1-like_dom1"/>
</dbReference>
<gene>
    <name evidence="2" type="ORF">WJX75_007269</name>
</gene>
<evidence type="ECO:0008006" key="4">
    <source>
        <dbReference type="Google" id="ProtNLM"/>
    </source>
</evidence>
<dbReference type="InterPro" id="IPR043127">
    <property type="entry name" value="Sec-1-like_dom3a"/>
</dbReference>
<dbReference type="InterPro" id="IPR027482">
    <property type="entry name" value="Sec1-like_dom2"/>
</dbReference>
<keyword evidence="3" id="KW-1185">Reference proteome</keyword>
<name>A0ABR2YUE5_9CHLO</name>
<comment type="caution">
    <text evidence="2">The sequence shown here is derived from an EMBL/GenBank/DDBJ whole genome shotgun (WGS) entry which is preliminary data.</text>
</comment>
<dbReference type="Gene3D" id="3.40.50.2060">
    <property type="match status" value="1"/>
</dbReference>
<proteinExistence type="inferred from homology"/>
<dbReference type="EMBL" id="JALJOT010000005">
    <property type="protein sequence ID" value="KAK9915301.1"/>
    <property type="molecule type" value="Genomic_DNA"/>
</dbReference>
<organism evidence="2 3">
    <name type="scientific">Coccomyxa subellipsoidea</name>
    <dbReference type="NCBI Taxonomy" id="248742"/>
    <lineage>
        <taxon>Eukaryota</taxon>
        <taxon>Viridiplantae</taxon>
        <taxon>Chlorophyta</taxon>
        <taxon>core chlorophytes</taxon>
        <taxon>Trebouxiophyceae</taxon>
        <taxon>Trebouxiophyceae incertae sedis</taxon>
        <taxon>Coccomyxaceae</taxon>
        <taxon>Coccomyxa</taxon>
    </lineage>
</organism>
<evidence type="ECO:0000313" key="2">
    <source>
        <dbReference type="EMBL" id="KAK9915301.1"/>
    </source>
</evidence>
<dbReference type="InterPro" id="IPR036045">
    <property type="entry name" value="Sec1-like_sf"/>
</dbReference>
<comment type="similarity">
    <text evidence="1">Belongs to the STXBP/unc-18/SEC1 family.</text>
</comment>